<dbReference type="PROSITE" id="PS50011">
    <property type="entry name" value="PROTEIN_KINASE_DOM"/>
    <property type="match status" value="1"/>
</dbReference>
<dbReference type="GO" id="GO:0004674">
    <property type="term" value="F:protein serine/threonine kinase activity"/>
    <property type="evidence" value="ECO:0007669"/>
    <property type="project" value="UniProtKB-KW"/>
</dbReference>
<dbReference type="EMBL" id="QJSP01000009">
    <property type="protein sequence ID" value="PYE15776.1"/>
    <property type="molecule type" value="Genomic_DNA"/>
</dbReference>
<evidence type="ECO:0000256" key="10">
    <source>
        <dbReference type="SAM" id="Phobius"/>
    </source>
</evidence>
<evidence type="ECO:0000256" key="6">
    <source>
        <dbReference type="ARBA" id="ARBA00022840"/>
    </source>
</evidence>
<evidence type="ECO:0000259" key="11">
    <source>
        <dbReference type="PROSITE" id="PS50011"/>
    </source>
</evidence>
<keyword evidence="2" id="KW-0723">Serine/threonine-protein kinase</keyword>
<evidence type="ECO:0000256" key="9">
    <source>
        <dbReference type="SAM" id="MobiDB-lite"/>
    </source>
</evidence>
<feature type="domain" description="PASTA" evidence="12">
    <location>
        <begin position="547"/>
        <end position="614"/>
    </location>
</feature>
<sequence>MNAPSDMLIGMLLERRYRIDALIARGGMSSVYLGMDLRLDRPVAVKVMDPRFSADPQFLARLEFEARSVARLKDPGLVAVYDQGADGDYAFLVMELVQGGTLRELLRERGPMPPHAVTAVTAPVLGALGSAHRAGLVHRDVKPENVLISDDGEVKVVDFGLVRAIAAAGITSNSVILGTAAYLSPEQVESASADARSDVYSTGILVFEMLTGRTPFTGDTALGLAYQRLNNDVPAPSSLIPGVPPEFDEFVLTSTARNPENRYRDGYHMREVLTEIATDLDLPAFTVPAPTRSAERETMVAFRDRQQRPPAGPPGDPDGTDPISAQPVSPQPGGRNPTRIQTLPPDTRHQQPPPGPPRPQGPPGPPPPSAAMMSQASAYAEQRRKSRRTALIWVLVVMLVATLLGVGGWWLGSGRFTTVPELTGMDRVAATEAIEDAGLDVVDDPTYDNDLPVDQVMSAQPVPGTRVSRFSDVTLAYSVGQPKVPDLSAGDPLPEVEQRLRERTLAPKVTRQQYSNTAPKGSVVSLTPNSGTTVPVGSEIQITTSRGPEPISVPDVSGREEDDAAALLQTAKLKTGNVRREFSPDIDGGKVIGTSPGAGEMAEPGSTVDLIVSDAISVPDLSGKTPDEARRTLQDAGLIAQDGGTSTDGTAKAGEITSASPAFGARVDPRNPVVRIFVSDAVSVPNVTGDTVGTAKRKLGDAGLKVNSRGLTGSNISIVVSQSPSGGTRIKQGTTVDITSIP</sequence>
<evidence type="ECO:0000259" key="12">
    <source>
        <dbReference type="PROSITE" id="PS51178"/>
    </source>
</evidence>
<evidence type="ECO:0000313" key="14">
    <source>
        <dbReference type="Proteomes" id="UP000247591"/>
    </source>
</evidence>
<accession>A0A318RMC9</accession>
<dbReference type="PANTHER" id="PTHR43289">
    <property type="entry name" value="MITOGEN-ACTIVATED PROTEIN KINASE KINASE KINASE 20-RELATED"/>
    <property type="match status" value="1"/>
</dbReference>
<evidence type="ECO:0000256" key="5">
    <source>
        <dbReference type="ARBA" id="ARBA00022777"/>
    </source>
</evidence>
<feature type="compositionally biased region" description="Basic and acidic residues" evidence="9">
    <location>
        <begin position="293"/>
        <end position="307"/>
    </location>
</feature>
<evidence type="ECO:0000256" key="2">
    <source>
        <dbReference type="ARBA" id="ARBA00022527"/>
    </source>
</evidence>
<comment type="catalytic activity">
    <reaction evidence="8">
        <text>L-seryl-[protein] + ATP = O-phospho-L-seryl-[protein] + ADP + H(+)</text>
        <dbReference type="Rhea" id="RHEA:17989"/>
        <dbReference type="Rhea" id="RHEA-COMP:9863"/>
        <dbReference type="Rhea" id="RHEA-COMP:11604"/>
        <dbReference type="ChEBI" id="CHEBI:15378"/>
        <dbReference type="ChEBI" id="CHEBI:29999"/>
        <dbReference type="ChEBI" id="CHEBI:30616"/>
        <dbReference type="ChEBI" id="CHEBI:83421"/>
        <dbReference type="ChEBI" id="CHEBI:456216"/>
        <dbReference type="EC" id="2.7.11.1"/>
    </reaction>
</comment>
<dbReference type="GO" id="GO:0005524">
    <property type="term" value="F:ATP binding"/>
    <property type="evidence" value="ECO:0007669"/>
    <property type="project" value="UniProtKB-KW"/>
</dbReference>
<dbReference type="FunFam" id="1.10.510.10:FF:000021">
    <property type="entry name" value="Serine/threonine protein kinase"/>
    <property type="match status" value="1"/>
</dbReference>
<proteinExistence type="predicted"/>
<keyword evidence="5 13" id="KW-0418">Kinase</keyword>
<name>A0A318RMC9_WILLI</name>
<keyword evidence="4" id="KW-0547">Nucleotide-binding</keyword>
<dbReference type="InterPro" id="IPR008271">
    <property type="entry name" value="Ser/Thr_kinase_AS"/>
</dbReference>
<feature type="domain" description="Protein kinase" evidence="11">
    <location>
        <begin position="17"/>
        <end position="274"/>
    </location>
</feature>
<gene>
    <name evidence="13" type="ORF">DFR67_1093</name>
</gene>
<dbReference type="PROSITE" id="PS00108">
    <property type="entry name" value="PROTEIN_KINASE_ST"/>
    <property type="match status" value="1"/>
</dbReference>
<dbReference type="Pfam" id="PF03793">
    <property type="entry name" value="PASTA"/>
    <property type="match status" value="5"/>
</dbReference>
<feature type="region of interest" description="Disordered" evidence="9">
    <location>
        <begin position="511"/>
        <end position="534"/>
    </location>
</feature>
<dbReference type="Gene3D" id="3.30.10.20">
    <property type="match status" value="5"/>
</dbReference>
<keyword evidence="14" id="KW-1185">Reference proteome</keyword>
<dbReference type="Gene3D" id="3.30.200.20">
    <property type="entry name" value="Phosphorylase Kinase, domain 1"/>
    <property type="match status" value="1"/>
</dbReference>
<comment type="catalytic activity">
    <reaction evidence="7">
        <text>L-threonyl-[protein] + ATP = O-phospho-L-threonyl-[protein] + ADP + H(+)</text>
        <dbReference type="Rhea" id="RHEA:46608"/>
        <dbReference type="Rhea" id="RHEA-COMP:11060"/>
        <dbReference type="Rhea" id="RHEA-COMP:11605"/>
        <dbReference type="ChEBI" id="CHEBI:15378"/>
        <dbReference type="ChEBI" id="CHEBI:30013"/>
        <dbReference type="ChEBI" id="CHEBI:30616"/>
        <dbReference type="ChEBI" id="CHEBI:61977"/>
        <dbReference type="ChEBI" id="CHEBI:456216"/>
        <dbReference type="EC" id="2.7.11.1"/>
    </reaction>
</comment>
<dbReference type="SUPFAM" id="SSF56112">
    <property type="entry name" value="Protein kinase-like (PK-like)"/>
    <property type="match status" value="1"/>
</dbReference>
<evidence type="ECO:0000256" key="4">
    <source>
        <dbReference type="ARBA" id="ARBA00022741"/>
    </source>
</evidence>
<keyword evidence="10" id="KW-0812">Transmembrane</keyword>
<evidence type="ECO:0000256" key="7">
    <source>
        <dbReference type="ARBA" id="ARBA00047899"/>
    </source>
</evidence>
<evidence type="ECO:0000256" key="8">
    <source>
        <dbReference type="ARBA" id="ARBA00048679"/>
    </source>
</evidence>
<dbReference type="Pfam" id="PF00069">
    <property type="entry name" value="Pkinase"/>
    <property type="match status" value="1"/>
</dbReference>
<feature type="region of interest" description="Disordered" evidence="9">
    <location>
        <begin position="289"/>
        <end position="381"/>
    </location>
</feature>
<feature type="transmembrane region" description="Helical" evidence="10">
    <location>
        <begin position="390"/>
        <end position="411"/>
    </location>
</feature>
<dbReference type="Gene3D" id="1.10.510.10">
    <property type="entry name" value="Transferase(Phosphotransferase) domain 1"/>
    <property type="match status" value="1"/>
</dbReference>
<keyword evidence="3" id="KW-0808">Transferase</keyword>
<dbReference type="Proteomes" id="UP000247591">
    <property type="component" value="Unassembled WGS sequence"/>
</dbReference>
<dbReference type="NCBIfam" id="NF033483">
    <property type="entry name" value="PknB_PASTA_kin"/>
    <property type="match status" value="1"/>
</dbReference>
<feature type="compositionally biased region" description="Low complexity" evidence="9">
    <location>
        <begin position="370"/>
        <end position="380"/>
    </location>
</feature>
<keyword evidence="10" id="KW-1133">Transmembrane helix</keyword>
<comment type="caution">
    <text evidence="13">The sequence shown here is derived from an EMBL/GenBank/DDBJ whole genome shotgun (WGS) entry which is preliminary data.</text>
</comment>
<dbReference type="PANTHER" id="PTHR43289:SF34">
    <property type="entry name" value="SERINE_THREONINE-PROTEIN KINASE YBDM-RELATED"/>
    <property type="match status" value="1"/>
</dbReference>
<protein>
    <recommendedName>
        <fullName evidence="1">non-specific serine/threonine protein kinase</fullName>
        <ecNumber evidence="1">2.7.11.1</ecNumber>
    </recommendedName>
</protein>
<feature type="domain" description="PASTA" evidence="12">
    <location>
        <begin position="678"/>
        <end position="742"/>
    </location>
</feature>
<dbReference type="PROSITE" id="PS51178">
    <property type="entry name" value="PASTA"/>
    <property type="match status" value="3"/>
</dbReference>
<evidence type="ECO:0000256" key="1">
    <source>
        <dbReference type="ARBA" id="ARBA00012513"/>
    </source>
</evidence>
<keyword evidence="6" id="KW-0067">ATP-binding</keyword>
<dbReference type="RefSeq" id="WP_245937980.1">
    <property type="nucleotide sequence ID" value="NZ_QJSP01000009.1"/>
</dbReference>
<dbReference type="AlphaFoldDB" id="A0A318RMC9"/>
<keyword evidence="10" id="KW-0472">Membrane</keyword>
<feature type="compositionally biased region" description="Pro residues" evidence="9">
    <location>
        <begin position="351"/>
        <end position="369"/>
    </location>
</feature>
<dbReference type="SMART" id="SM00740">
    <property type="entry name" value="PASTA"/>
    <property type="match status" value="5"/>
</dbReference>
<evidence type="ECO:0000313" key="13">
    <source>
        <dbReference type="EMBL" id="PYE15776.1"/>
    </source>
</evidence>
<dbReference type="InterPro" id="IPR005543">
    <property type="entry name" value="PASTA_dom"/>
</dbReference>
<dbReference type="CDD" id="cd14014">
    <property type="entry name" value="STKc_PknB_like"/>
    <property type="match status" value="1"/>
</dbReference>
<dbReference type="SMART" id="SM00220">
    <property type="entry name" value="S_TKc"/>
    <property type="match status" value="1"/>
</dbReference>
<organism evidence="13 14">
    <name type="scientific">Williamsia limnetica</name>
    <dbReference type="NCBI Taxonomy" id="882452"/>
    <lineage>
        <taxon>Bacteria</taxon>
        <taxon>Bacillati</taxon>
        <taxon>Actinomycetota</taxon>
        <taxon>Actinomycetes</taxon>
        <taxon>Mycobacteriales</taxon>
        <taxon>Nocardiaceae</taxon>
        <taxon>Williamsia</taxon>
    </lineage>
</organism>
<feature type="domain" description="PASTA" evidence="12">
    <location>
        <begin position="480"/>
        <end position="546"/>
    </location>
</feature>
<evidence type="ECO:0000256" key="3">
    <source>
        <dbReference type="ARBA" id="ARBA00022679"/>
    </source>
</evidence>
<dbReference type="EC" id="2.7.11.1" evidence="1"/>
<reference evidence="13 14" key="1">
    <citation type="submission" date="2018-06" db="EMBL/GenBank/DDBJ databases">
        <title>Genomic Encyclopedia of Type Strains, Phase IV (KMG-IV): sequencing the most valuable type-strain genomes for metagenomic binning, comparative biology and taxonomic classification.</title>
        <authorList>
            <person name="Goeker M."/>
        </authorList>
    </citation>
    <scope>NUCLEOTIDE SEQUENCE [LARGE SCALE GENOMIC DNA]</scope>
    <source>
        <strain evidence="13 14">DSM 45521</strain>
    </source>
</reference>
<dbReference type="CDD" id="cd06577">
    <property type="entry name" value="PASTA_pknB"/>
    <property type="match status" value="5"/>
</dbReference>
<dbReference type="InterPro" id="IPR000719">
    <property type="entry name" value="Prot_kinase_dom"/>
</dbReference>
<dbReference type="InterPro" id="IPR011009">
    <property type="entry name" value="Kinase-like_dom_sf"/>
</dbReference>